<comment type="caution">
    <text evidence="3">The sequence shown here is derived from an EMBL/GenBank/DDBJ whole genome shotgun (WGS) entry which is preliminary data.</text>
</comment>
<dbReference type="PATRIC" id="fig|1139219.3.peg.1605"/>
<dbReference type="PANTHER" id="PTHR31302">
    <property type="entry name" value="TRANSMEMBRANE PROTEIN WITH METALLOPHOSPHOESTERASE DOMAIN-RELATED"/>
    <property type="match status" value="1"/>
</dbReference>
<dbReference type="GO" id="GO:0008758">
    <property type="term" value="F:UDP-2,3-diacylglucosamine hydrolase activity"/>
    <property type="evidence" value="ECO:0007669"/>
    <property type="project" value="TreeGrafter"/>
</dbReference>
<evidence type="ECO:0000256" key="1">
    <source>
        <dbReference type="SAM" id="MobiDB-lite"/>
    </source>
</evidence>
<evidence type="ECO:0000313" key="4">
    <source>
        <dbReference type="Proteomes" id="UP000014127"/>
    </source>
</evidence>
<proteinExistence type="predicted"/>
<keyword evidence="4" id="KW-1185">Reference proteome</keyword>
<dbReference type="STRING" id="44009.RV01_GL001024"/>
<dbReference type="InterPro" id="IPR051158">
    <property type="entry name" value="Metallophosphoesterase_sf"/>
</dbReference>
<dbReference type="GO" id="GO:0016020">
    <property type="term" value="C:membrane"/>
    <property type="evidence" value="ECO:0007669"/>
    <property type="project" value="GOC"/>
</dbReference>
<dbReference type="PANTHER" id="PTHR31302:SF32">
    <property type="entry name" value="PHOSPHOESTERASE"/>
    <property type="match status" value="1"/>
</dbReference>
<sequence>MQLILGIITILLALAFYAFLIEPSRLKQRHYLIRKNKQRVLDISDAYDMFAHEGDVTIAHISDMHFSRWFKPRKMNKIIRSVMEMQPDIIVFTGDLIDDYKHWPKKQTDRLIEKLKRLKAPMGKVAVLGNHDYKHGGQYFVKEVLKEAGFTTLVNEEVFGSDAKISMNIVGIDDLSSGKPHYNFDSTLAEWHILLAHQPDQIEAITNLAQYDLVLSGHSHGGQIRLPHLYIKTEGAKRYTESLYLPTKNTILSVNTGIGMTMIPARFGVPPEIVYYHLSNKRQIFENFDGNFNFEKQITEEKNEVPTEEIQNDYNTPDRTTVPLTPINPEKTSDPVKKTEDKVNKVIDINLFRRRYKNKKII</sequence>
<feature type="domain" description="Calcineurin-like phosphoesterase" evidence="2">
    <location>
        <begin position="57"/>
        <end position="221"/>
    </location>
</feature>
<accession>S0KKG5</accession>
<feature type="region of interest" description="Disordered" evidence="1">
    <location>
        <begin position="302"/>
        <end position="337"/>
    </location>
</feature>
<dbReference type="eggNOG" id="COG1408">
    <property type="taxonomic scope" value="Bacteria"/>
</dbReference>
<gene>
    <name evidence="3" type="ORF">OMK_01646</name>
</gene>
<dbReference type="GO" id="GO:0009245">
    <property type="term" value="P:lipid A biosynthetic process"/>
    <property type="evidence" value="ECO:0007669"/>
    <property type="project" value="TreeGrafter"/>
</dbReference>
<dbReference type="CDD" id="cd07385">
    <property type="entry name" value="MPP_YkuE_C"/>
    <property type="match status" value="1"/>
</dbReference>
<dbReference type="Proteomes" id="UP000014127">
    <property type="component" value="Unassembled WGS sequence"/>
</dbReference>
<dbReference type="EMBL" id="AHYR01000005">
    <property type="protein sequence ID" value="EOT41470.1"/>
    <property type="molecule type" value="Genomic_DNA"/>
</dbReference>
<organism evidence="3 4">
    <name type="scientific">Enterococcus dispar ATCC 51266</name>
    <dbReference type="NCBI Taxonomy" id="1139219"/>
    <lineage>
        <taxon>Bacteria</taxon>
        <taxon>Bacillati</taxon>
        <taxon>Bacillota</taxon>
        <taxon>Bacilli</taxon>
        <taxon>Lactobacillales</taxon>
        <taxon>Enterococcaceae</taxon>
        <taxon>Enterococcus</taxon>
    </lineage>
</organism>
<name>S0KKG5_9ENTE</name>
<dbReference type="InterPro" id="IPR004843">
    <property type="entry name" value="Calcineurin-like_PHP"/>
</dbReference>
<dbReference type="InterPro" id="IPR029052">
    <property type="entry name" value="Metallo-depent_PP-like"/>
</dbReference>
<dbReference type="Pfam" id="PF00149">
    <property type="entry name" value="Metallophos"/>
    <property type="match status" value="1"/>
</dbReference>
<evidence type="ECO:0000259" key="2">
    <source>
        <dbReference type="Pfam" id="PF00149"/>
    </source>
</evidence>
<reference evidence="3 4" key="1">
    <citation type="submission" date="2013-03" db="EMBL/GenBank/DDBJ databases">
        <title>The Genome Sequence of Enterococcus dispar ATCC_51266 (Illumina only assembly).</title>
        <authorList>
            <consortium name="The Broad Institute Genomics Platform"/>
            <consortium name="The Broad Institute Genome Sequencing Center for Infectious Disease"/>
            <person name="Earl A."/>
            <person name="Russ C."/>
            <person name="Gilmore M."/>
            <person name="Surin D."/>
            <person name="Walker B."/>
            <person name="Young S."/>
            <person name="Zeng Q."/>
            <person name="Gargeya S."/>
            <person name="Fitzgerald M."/>
            <person name="Haas B."/>
            <person name="Abouelleil A."/>
            <person name="Allen A.W."/>
            <person name="Alvarado L."/>
            <person name="Arachchi H.M."/>
            <person name="Berlin A.M."/>
            <person name="Chapman S.B."/>
            <person name="Gainer-Dewar J."/>
            <person name="Goldberg J."/>
            <person name="Griggs A."/>
            <person name="Gujja S."/>
            <person name="Hansen M."/>
            <person name="Howarth C."/>
            <person name="Imamovic A."/>
            <person name="Ireland A."/>
            <person name="Larimer J."/>
            <person name="McCowan C."/>
            <person name="Murphy C."/>
            <person name="Pearson M."/>
            <person name="Poon T.W."/>
            <person name="Priest M."/>
            <person name="Roberts A."/>
            <person name="Saif S."/>
            <person name="Shea T."/>
            <person name="Sisk P."/>
            <person name="Sykes S."/>
            <person name="Wortman J."/>
            <person name="Nusbaum C."/>
            <person name="Birren B."/>
        </authorList>
    </citation>
    <scope>NUCLEOTIDE SEQUENCE [LARGE SCALE GENOMIC DNA]</scope>
    <source>
        <strain evidence="3 4">ATCC 51266</strain>
    </source>
</reference>
<evidence type="ECO:0000313" key="3">
    <source>
        <dbReference type="EMBL" id="EOT41470.1"/>
    </source>
</evidence>
<dbReference type="Gene3D" id="3.60.21.10">
    <property type="match status" value="1"/>
</dbReference>
<protein>
    <recommendedName>
        <fullName evidence="2">Calcineurin-like phosphoesterase domain-containing protein</fullName>
    </recommendedName>
</protein>
<dbReference type="HOGENOM" id="CLU_025443_3_2_9"/>
<dbReference type="AlphaFoldDB" id="S0KKG5"/>
<feature type="compositionally biased region" description="Polar residues" evidence="1">
    <location>
        <begin position="312"/>
        <end position="323"/>
    </location>
</feature>
<dbReference type="SUPFAM" id="SSF56300">
    <property type="entry name" value="Metallo-dependent phosphatases"/>
    <property type="match status" value="1"/>
</dbReference>
<dbReference type="OrthoDB" id="9780884at2"/>